<gene>
    <name evidence="1" type="ORF">PanWU01x14_020650</name>
</gene>
<dbReference type="EMBL" id="JXTB01000009">
    <property type="protein sequence ID" value="PON78427.1"/>
    <property type="molecule type" value="Genomic_DNA"/>
</dbReference>
<organism evidence="1 2">
    <name type="scientific">Parasponia andersonii</name>
    <name type="common">Sponia andersonii</name>
    <dbReference type="NCBI Taxonomy" id="3476"/>
    <lineage>
        <taxon>Eukaryota</taxon>
        <taxon>Viridiplantae</taxon>
        <taxon>Streptophyta</taxon>
        <taxon>Embryophyta</taxon>
        <taxon>Tracheophyta</taxon>
        <taxon>Spermatophyta</taxon>
        <taxon>Magnoliopsida</taxon>
        <taxon>eudicotyledons</taxon>
        <taxon>Gunneridae</taxon>
        <taxon>Pentapetalae</taxon>
        <taxon>rosids</taxon>
        <taxon>fabids</taxon>
        <taxon>Rosales</taxon>
        <taxon>Cannabaceae</taxon>
        <taxon>Parasponia</taxon>
    </lineage>
</organism>
<protein>
    <submittedName>
        <fullName evidence="1">Uncharacterized protein</fullName>
    </submittedName>
</protein>
<name>A0A2P5DYS6_PARAD</name>
<accession>A0A2P5DYS6</accession>
<reference evidence="2" key="1">
    <citation type="submission" date="2016-06" db="EMBL/GenBank/DDBJ databases">
        <title>Parallel loss of symbiosis genes in relatives of nitrogen-fixing non-legume Parasponia.</title>
        <authorList>
            <person name="Van Velzen R."/>
            <person name="Holmer R."/>
            <person name="Bu F."/>
            <person name="Rutten L."/>
            <person name="Van Zeijl A."/>
            <person name="Liu W."/>
            <person name="Santuari L."/>
            <person name="Cao Q."/>
            <person name="Sharma T."/>
            <person name="Shen D."/>
            <person name="Roswanjaya Y."/>
            <person name="Wardhani T."/>
            <person name="Kalhor M.S."/>
            <person name="Jansen J."/>
            <person name="Van den Hoogen J."/>
            <person name="Gungor B."/>
            <person name="Hartog M."/>
            <person name="Hontelez J."/>
            <person name="Verver J."/>
            <person name="Yang W.-C."/>
            <person name="Schijlen E."/>
            <person name="Repin R."/>
            <person name="Schilthuizen M."/>
            <person name="Schranz E."/>
            <person name="Heidstra R."/>
            <person name="Miyata K."/>
            <person name="Fedorova E."/>
            <person name="Kohlen W."/>
            <person name="Bisseling T."/>
            <person name="Smit S."/>
            <person name="Geurts R."/>
        </authorList>
    </citation>
    <scope>NUCLEOTIDE SEQUENCE [LARGE SCALE GENOMIC DNA]</scope>
    <source>
        <strain evidence="2">cv. WU1-14</strain>
    </source>
</reference>
<evidence type="ECO:0000313" key="1">
    <source>
        <dbReference type="EMBL" id="PON78427.1"/>
    </source>
</evidence>
<keyword evidence="2" id="KW-1185">Reference proteome</keyword>
<dbReference type="Proteomes" id="UP000237105">
    <property type="component" value="Unassembled WGS sequence"/>
</dbReference>
<evidence type="ECO:0000313" key="2">
    <source>
        <dbReference type="Proteomes" id="UP000237105"/>
    </source>
</evidence>
<sequence length="321" mass="35575">MAVRSSVGVSISHTLWGLDRLWATDGSNQWSRNLRISRCIEMFRHLVFQVKLPSWLWLLGRETKQTSWSRPLGRNLLVEVSPPSCIRLDCLLGHDLLVLRSNHPLGREPWPQPPSPILQQDDVGALVYLFPLLDYLFVEGKMISCTGNNDIVTIKTDDTSDSITLKAPIKKLDGSEFRNAFSKASGSMIQKGTRLGALVQVMVDLILGVGVTATAIVEAKVTVRAEVGEQLRASRANESSFTLVLVRASLSLLREARTCLNLARTIPSLPRATQDLREKLRACREKLKLGESSSKVAGNSSNLARIAPSSLKVARTWREQL</sequence>
<dbReference type="AlphaFoldDB" id="A0A2P5DYS6"/>
<proteinExistence type="predicted"/>
<comment type="caution">
    <text evidence="1">The sequence shown here is derived from an EMBL/GenBank/DDBJ whole genome shotgun (WGS) entry which is preliminary data.</text>
</comment>